<organism evidence="2 3">
    <name type="scientific">Mugilogobius chulae</name>
    <name type="common">yellowstripe goby</name>
    <dbReference type="NCBI Taxonomy" id="88201"/>
    <lineage>
        <taxon>Eukaryota</taxon>
        <taxon>Metazoa</taxon>
        <taxon>Chordata</taxon>
        <taxon>Craniata</taxon>
        <taxon>Vertebrata</taxon>
        <taxon>Euteleostomi</taxon>
        <taxon>Actinopterygii</taxon>
        <taxon>Neopterygii</taxon>
        <taxon>Teleostei</taxon>
        <taxon>Neoteleostei</taxon>
        <taxon>Acanthomorphata</taxon>
        <taxon>Gobiaria</taxon>
        <taxon>Gobiiformes</taxon>
        <taxon>Gobioidei</taxon>
        <taxon>Gobiidae</taxon>
        <taxon>Gobionellinae</taxon>
        <taxon>Mugilogobius</taxon>
    </lineage>
</organism>
<gene>
    <name evidence="2" type="ORF">WMY93_033518</name>
</gene>
<feature type="compositionally biased region" description="Basic and acidic residues" evidence="1">
    <location>
        <begin position="74"/>
        <end position="101"/>
    </location>
</feature>
<evidence type="ECO:0000313" key="2">
    <source>
        <dbReference type="EMBL" id="KAK7879812.1"/>
    </source>
</evidence>
<comment type="caution">
    <text evidence="2">The sequence shown here is derived from an EMBL/GenBank/DDBJ whole genome shotgun (WGS) entry which is preliminary data.</text>
</comment>
<protein>
    <submittedName>
        <fullName evidence="2">Uncharacterized protein</fullName>
    </submittedName>
</protein>
<evidence type="ECO:0000313" key="3">
    <source>
        <dbReference type="Proteomes" id="UP001460270"/>
    </source>
</evidence>
<dbReference type="Proteomes" id="UP001460270">
    <property type="component" value="Unassembled WGS sequence"/>
</dbReference>
<feature type="compositionally biased region" description="Basic residues" evidence="1">
    <location>
        <begin position="102"/>
        <end position="112"/>
    </location>
</feature>
<sequence length="132" mass="14253">MAMPRPVCTSAFSIESLISGPGPGPGSGSNSAPLVYSYPMFVPYRSVLLPPPLPPPHGYGMTLTSAIFPPQQQHGHDATRKFGGHDAEEAGRRGLSRPESRRRGRSARRRGLCRAPQALASGPERSMVDYHF</sequence>
<dbReference type="AlphaFoldDB" id="A0AAW0MKI4"/>
<feature type="compositionally biased region" description="Polar residues" evidence="1">
    <location>
        <begin position="62"/>
        <end position="73"/>
    </location>
</feature>
<name>A0AAW0MKI4_9GOBI</name>
<accession>A0AAW0MKI4</accession>
<proteinExistence type="predicted"/>
<feature type="region of interest" description="Disordered" evidence="1">
    <location>
        <begin position="62"/>
        <end position="132"/>
    </location>
</feature>
<keyword evidence="3" id="KW-1185">Reference proteome</keyword>
<evidence type="ECO:0000256" key="1">
    <source>
        <dbReference type="SAM" id="MobiDB-lite"/>
    </source>
</evidence>
<dbReference type="EMBL" id="JBBPFD010000196">
    <property type="protein sequence ID" value="KAK7879812.1"/>
    <property type="molecule type" value="Genomic_DNA"/>
</dbReference>
<reference evidence="3" key="1">
    <citation type="submission" date="2024-04" db="EMBL/GenBank/DDBJ databases">
        <title>Salinicola lusitanus LLJ914,a marine bacterium isolated from the Okinawa Trough.</title>
        <authorList>
            <person name="Li J."/>
        </authorList>
    </citation>
    <scope>NUCLEOTIDE SEQUENCE [LARGE SCALE GENOMIC DNA]</scope>
</reference>